<dbReference type="eggNOG" id="ENOG50308X3">
    <property type="taxonomic scope" value="Bacteria"/>
</dbReference>
<feature type="domain" description="Lipoprotein-associated type-17" evidence="3">
    <location>
        <begin position="1101"/>
        <end position="1174"/>
    </location>
</feature>
<evidence type="ECO:0000259" key="3">
    <source>
        <dbReference type="Pfam" id="PF04200"/>
    </source>
</evidence>
<gene>
    <name evidence="4" type="ordered locus">MYPE7810</name>
</gene>
<dbReference type="Pfam" id="PF04200">
    <property type="entry name" value="Lipoprotein_17"/>
    <property type="match status" value="5"/>
</dbReference>
<feature type="region of interest" description="Disordered" evidence="1">
    <location>
        <begin position="1228"/>
        <end position="1249"/>
    </location>
</feature>
<accession>Q8EUY7</accession>
<feature type="domain" description="Lipoprotein-associated type-17" evidence="3">
    <location>
        <begin position="879"/>
        <end position="965"/>
    </location>
</feature>
<dbReference type="RefSeq" id="WP_011077603.1">
    <property type="nucleotide sequence ID" value="NC_004432.1"/>
</dbReference>
<organism evidence="4 5">
    <name type="scientific">Malacoplasma penetrans (strain HF-2)</name>
    <name type="common">Mycoplasma penetrans</name>
    <dbReference type="NCBI Taxonomy" id="272633"/>
    <lineage>
        <taxon>Bacteria</taxon>
        <taxon>Bacillati</taxon>
        <taxon>Mycoplasmatota</taxon>
        <taxon>Mycoplasmoidales</taxon>
        <taxon>Mycoplasmoidaceae</taxon>
        <taxon>Malacoplasma</taxon>
    </lineage>
</organism>
<evidence type="ECO:0000256" key="1">
    <source>
        <dbReference type="SAM" id="MobiDB-lite"/>
    </source>
</evidence>
<dbReference type="KEGG" id="mpe:MYPE7810"/>
<feature type="domain" description="Lipoprotein-associated type-17" evidence="3">
    <location>
        <begin position="978"/>
        <end position="1078"/>
    </location>
</feature>
<keyword evidence="2" id="KW-1133">Transmembrane helix</keyword>
<dbReference type="STRING" id="272633.gene:10731903"/>
<dbReference type="InParanoid" id="Q8EUY7"/>
<reference evidence="4 5" key="1">
    <citation type="journal article" date="2002" name="Nucleic Acids Res.">
        <title>The complete genomic sequence of Mycoplasma penetrans, an intracellular bacterial pathogen in humans.</title>
        <authorList>
            <person name="Sasaki Y."/>
            <person name="Ishikawa J."/>
            <person name="Yamashita A."/>
            <person name="Oshima K."/>
            <person name="Kenri T."/>
            <person name="Furuya K."/>
            <person name="Yoshino C."/>
            <person name="Horino A."/>
            <person name="Shiba T."/>
            <person name="Sasaki T."/>
            <person name="Hattori M."/>
        </authorList>
    </citation>
    <scope>NUCLEOTIDE SEQUENCE [LARGE SCALE GENOMIC DNA]</scope>
    <source>
        <strain evidence="4 5">HF-2</strain>
    </source>
</reference>
<keyword evidence="2" id="KW-0472">Membrane</keyword>
<evidence type="ECO:0000313" key="4">
    <source>
        <dbReference type="EMBL" id="BAC44574.1"/>
    </source>
</evidence>
<keyword evidence="5" id="KW-1185">Reference proteome</keyword>
<protein>
    <recommendedName>
        <fullName evidence="3">Lipoprotein-associated type-17 domain-containing protein</fullName>
    </recommendedName>
</protein>
<dbReference type="AlphaFoldDB" id="Q8EUY7"/>
<evidence type="ECO:0000256" key="2">
    <source>
        <dbReference type="SAM" id="Phobius"/>
    </source>
</evidence>
<name>Q8EUY7_MALP2</name>
<keyword evidence="2" id="KW-0812">Transmembrane</keyword>
<dbReference type="HOGENOM" id="CLU_255375_0_0_14"/>
<feature type="domain" description="Lipoprotein-associated type-17" evidence="3">
    <location>
        <begin position="768"/>
        <end position="861"/>
    </location>
</feature>
<dbReference type="Proteomes" id="UP000002522">
    <property type="component" value="Chromosome"/>
</dbReference>
<proteinExistence type="predicted"/>
<evidence type="ECO:0000313" key="5">
    <source>
        <dbReference type="Proteomes" id="UP000002522"/>
    </source>
</evidence>
<feature type="transmembrane region" description="Helical" evidence="2">
    <location>
        <begin position="1185"/>
        <end position="1209"/>
    </location>
</feature>
<feature type="domain" description="Lipoprotein-associated type-17" evidence="3">
    <location>
        <begin position="657"/>
        <end position="742"/>
    </location>
</feature>
<dbReference type="EMBL" id="BA000026">
    <property type="protein sequence ID" value="BAC44574.1"/>
    <property type="molecule type" value="Genomic_DNA"/>
</dbReference>
<dbReference type="InterPro" id="IPR007326">
    <property type="entry name" value="Lipoprotein-assoc_dom"/>
</dbReference>
<sequence>MLHSSGGNSSPASLFVLAKIENTSSTDINGSYLFQINWNALEDSNTNITGDKKAGSYRLAAVLSKDTTDVIDYNFLVMDGVSTNSMEVLQLGDMTTNGGSTDYSGNYVNVSNSLFESSNATATSHSITVSNSVMSSVLTTGQTYKPIYVNNINSRFFFIFQNSSSSTAIDSKSLVLIRSDLLTNHVDTDITINQADNLKNIDFSTIGLTNSSNKLFNTLIYYNSKLSSTTAVINIVVSIPGQTKYGYASFDAISFNQVTAPVAYEYSGFSTSGFISQIIPYYSLNDYQNVYGYYALTSTNQVLKLDATFKYVSEMYDFSSSIYNVGTVYNIYTLAGTDLSSVWYAQMTNGNFVKMNDSNLVGQWDSLYTSESYEKAGDFIFKSQDEVDSSVLFKRVVDTGGTSFAADFISYISSSTAWKDFLTVVSTDGQITTDPSITVSIYNYSSTGSNDYYFGTNAQNKLNANTNNSITLVFTQNLRKINAGGTVTQDFTTMVIGSYTYTFYYGEGKINNQNEGTNAYADYDIYRQQTNLTIPQYVLDMYPSQIVSLINSSSSGDSDNYNFITTFLNMQNIVNPTITASGDDISGTLTINVAVPYYWRNGVLSSSGTWIFTYGTSTSPFFKHNRFGFASDGSSNASVTPVDSTYASNTSNAAKVKSLTDKYSTKLPSQITAKNYYDDFLVLGSAFLNSSNIANGSIVLPSFNEDGSSENVTIVPNDKEGNAFVSITFPRIDPTDNYTVSFTTPSIFMKDASASQSVYFGWKSASQVTQIDNKSISDILPSNIANTFNGINSKDKISMLQHFAVFSDYYANLIVQKKLDVKATYDDKSGFLTLTLTVKDSTISIPGISSTKLSTTFTGFKIDANNGTNNILTSEQTTNFSFGTYSADSSKLPSSITQSEILSSSLLRDNSNLSSWIDSGLATITLTPSNVNGILEVEVVLKNYSENSTISSTRTFTRAIGGFATGDQSSNMIVWKTNTNSAFLNNNSAKLPSALVTTATSGEFDDTGSSSTATQALYRRLTYFADLSSDLNAELEADPSLVKAVTLQADDTLGTLVVTAVILQKGQLVEYSTTISGLGTTSLLQPTITFNAEDGTSNNAALTALRQLIPSEAAQNNTLLTQLFSITNSSDNYKIETSYSYDNYTGTLTLNVSVLDPTTNTVLQESSKTYTGFARVIDTSVGTNWAVVAASAIVPMVLLIIPVVVFGYIQQRRDMKTIAKKLSTRLQEEQERKRRMQRRQQLLVKTKNF</sequence>